<evidence type="ECO:0000259" key="7">
    <source>
        <dbReference type="Pfam" id="PF08801"/>
    </source>
</evidence>
<dbReference type="Gene3D" id="1.20.120.1880">
    <property type="entry name" value="Nucleoporin, helical C-terminal domain"/>
    <property type="match status" value="1"/>
</dbReference>
<dbReference type="InterPro" id="IPR042537">
    <property type="entry name" value="Nucleoporin_Nup155_C_2"/>
</dbReference>
<evidence type="ECO:0000313" key="8">
    <source>
        <dbReference type="EMBL" id="TIA87265.1"/>
    </source>
</evidence>
<dbReference type="InterPro" id="IPR042533">
    <property type="entry name" value="Nucleoporin_Nup155_C_1"/>
</dbReference>
<comment type="similarity">
    <text evidence="2">Belongs to the non-repetitive/WGA-negative nucleoporin family.</text>
</comment>
<comment type="caution">
    <text evidence="8">The sequence shown here is derived from an EMBL/GenBank/DDBJ whole genome shotgun (WGS) entry which is preliminary data.</text>
</comment>
<dbReference type="InterPro" id="IPR007187">
    <property type="entry name" value="Nucleoporin_Nup133/Nup155_C"/>
</dbReference>
<accession>A0A4T0FIC1</accession>
<feature type="region of interest" description="Disordered" evidence="5">
    <location>
        <begin position="205"/>
        <end position="261"/>
    </location>
</feature>
<dbReference type="InterPro" id="IPR009446">
    <property type="entry name" value="Mgm101"/>
</dbReference>
<dbReference type="GO" id="GO:0000972">
    <property type="term" value="P:transcription-dependent tethering of RNA polymerase II gene DNA at nuclear periphery"/>
    <property type="evidence" value="ECO:0007669"/>
    <property type="project" value="TreeGrafter"/>
</dbReference>
<dbReference type="PANTHER" id="PTHR10350:SF6">
    <property type="entry name" value="NUCLEAR PORE COMPLEX PROTEIN NUP155"/>
    <property type="match status" value="1"/>
</dbReference>
<evidence type="ECO:0000259" key="6">
    <source>
        <dbReference type="Pfam" id="PF03177"/>
    </source>
</evidence>
<dbReference type="Pfam" id="PF06420">
    <property type="entry name" value="Mgm101p"/>
    <property type="match status" value="1"/>
</dbReference>
<feature type="domain" description="Nucleoporin Nup133/Nup155-like C-terminal" evidence="6">
    <location>
        <begin position="1064"/>
        <end position="1742"/>
    </location>
</feature>
<dbReference type="GO" id="GO:0000262">
    <property type="term" value="C:mitochondrial chromosome"/>
    <property type="evidence" value="ECO:0007669"/>
    <property type="project" value="InterPro"/>
</dbReference>
<dbReference type="OrthoDB" id="338970at2759"/>
<dbReference type="EMBL" id="SPNW01000060">
    <property type="protein sequence ID" value="TIA87265.1"/>
    <property type="molecule type" value="Genomic_DNA"/>
</dbReference>
<proteinExistence type="inferred from homology"/>
<feature type="domain" description="Nucleoporin Nup133/Nup155-like N-terminal" evidence="7">
    <location>
        <begin position="486"/>
        <end position="939"/>
    </location>
</feature>
<dbReference type="GO" id="GO:0017056">
    <property type="term" value="F:structural constituent of nuclear pore"/>
    <property type="evidence" value="ECO:0007669"/>
    <property type="project" value="InterPro"/>
</dbReference>
<dbReference type="FunFam" id="1.25.40.440:FF:000001">
    <property type="entry name" value="Nuclear pore complex subunit"/>
    <property type="match status" value="1"/>
</dbReference>
<dbReference type="PANTHER" id="PTHR10350">
    <property type="entry name" value="NUCLEAR PORE COMPLEX PROTEIN NUP155"/>
    <property type="match status" value="1"/>
</dbReference>
<dbReference type="Pfam" id="PF03177">
    <property type="entry name" value="Nucleoporin_C"/>
    <property type="match status" value="1"/>
</dbReference>
<dbReference type="GO" id="GO:0006606">
    <property type="term" value="P:protein import into nucleus"/>
    <property type="evidence" value="ECO:0007669"/>
    <property type="project" value="TreeGrafter"/>
</dbReference>
<dbReference type="Gene3D" id="1.20.58.1780">
    <property type="match status" value="1"/>
</dbReference>
<dbReference type="Proteomes" id="UP000310189">
    <property type="component" value="Unassembled WGS sequence"/>
</dbReference>
<dbReference type="Pfam" id="PF08801">
    <property type="entry name" value="Nucleoporin_N"/>
    <property type="match status" value="1"/>
</dbReference>
<dbReference type="InterPro" id="IPR014908">
    <property type="entry name" value="Nucleoporin_Nup133/Nup155_N"/>
</dbReference>
<feature type="compositionally biased region" description="Low complexity" evidence="5">
    <location>
        <begin position="239"/>
        <end position="259"/>
    </location>
</feature>
<dbReference type="GO" id="GO:0044611">
    <property type="term" value="C:nuclear pore inner ring"/>
    <property type="evidence" value="ECO:0007669"/>
    <property type="project" value="TreeGrafter"/>
</dbReference>
<dbReference type="SUPFAM" id="SSF81995">
    <property type="entry name" value="beta-sandwich domain of Sec23/24"/>
    <property type="match status" value="1"/>
</dbReference>
<keyword evidence="3" id="KW-0813">Transport</keyword>
<comment type="subcellular location">
    <subcellularLocation>
        <location evidence="1">Nucleus</location>
    </subcellularLocation>
</comment>
<dbReference type="GO" id="GO:0006281">
    <property type="term" value="P:DNA repair"/>
    <property type="evidence" value="ECO:0007669"/>
    <property type="project" value="InterPro"/>
</dbReference>
<dbReference type="Gene3D" id="1.25.40.440">
    <property type="entry name" value="Nucleoporin, helical domain, central subdomain"/>
    <property type="match status" value="1"/>
</dbReference>
<feature type="compositionally biased region" description="Pro residues" evidence="5">
    <location>
        <begin position="224"/>
        <end position="238"/>
    </location>
</feature>
<feature type="compositionally biased region" description="Low complexity" evidence="5">
    <location>
        <begin position="205"/>
        <end position="223"/>
    </location>
</feature>
<evidence type="ECO:0000256" key="2">
    <source>
        <dbReference type="ARBA" id="ARBA00007373"/>
    </source>
</evidence>
<dbReference type="GO" id="GO:0006405">
    <property type="term" value="P:RNA export from nucleus"/>
    <property type="evidence" value="ECO:0007669"/>
    <property type="project" value="TreeGrafter"/>
</dbReference>
<dbReference type="InterPro" id="IPR004870">
    <property type="entry name" value="Nucleoporin_Nup155"/>
</dbReference>
<name>A0A4T0FIC1_9BASI</name>
<dbReference type="GO" id="GO:0003697">
    <property type="term" value="F:single-stranded DNA binding"/>
    <property type="evidence" value="ECO:0007669"/>
    <property type="project" value="InterPro"/>
</dbReference>
<reference evidence="8 9" key="1">
    <citation type="submission" date="2019-03" db="EMBL/GenBank/DDBJ databases">
        <title>Sequencing 23 genomes of Wallemia ichthyophaga.</title>
        <authorList>
            <person name="Gostincar C."/>
        </authorList>
    </citation>
    <scope>NUCLEOTIDE SEQUENCE [LARGE SCALE GENOMIC DNA]</scope>
    <source>
        <strain evidence="8 9">EXF-5753</strain>
    </source>
</reference>
<dbReference type="Gene3D" id="1.25.40.450">
    <property type="entry name" value="Nucleoporin, helical domain, N-terminal subdomain"/>
    <property type="match status" value="1"/>
</dbReference>
<sequence>MKQTSNLVKLYPSGPFDPTKFYCQKLDLTVDYAEAGDISVVTLMSGGMWPILTIKVGVHDIQEARAASKFIYTEITSHMTQIKVQRPSKHIYSISNENGPQWVYIANRFRDLRGDSVGSFRDGSRSDKRNSCLVLLPSENTSHAINNVDLLIFCALLLAKQLSYKMRKSSRKYKRLPQPQPQPQIMIRTAARAIANNAYRMQARAAYRPQQPQPAPSQAQPQQQPRPSPPQTQPPQQPQQPQLPEDSSLSSDNWSTSFSGLSTQRVDAEVEKLLTQPVDELDVEVKPDGLIYLPEIKYRRILNKAFGPGGWGLAPRTSVQVDSKIVSREYALVCGGRLFSIARGEQEYFDPSGISTATEAAKSNALMRCCKDLGIASELWDPRFIREFKAKHAVEVWGEDRNGRKNYKHFVPPRYHALCMHISLLFIDGEELTHQMSLEAFYKPLDDARKSINDWLVKDAEQVPELDDLINSSASTSYTLPPSPSWNAFVKRKTIHLPDTLFEQYNTLQCRCFMGLFPDIDRAWITIDNKLYLWDYVDGIDFASYEDLPELIVTVGLVKPKPGVFVDTIKHLLVICTSSSVSLLGLSAAPSPSRELALYSTGISVNTDGVDMVSVTSTDDGRIFLSGSDSCLYELNYQAEEGWFKSRCSLTNHSASPIANFVPTFLKQSSTDPIIGLAIDDARNCLYTLSSKSVIDLYHLGKDGQGTTKIASASEIARQAAMLCPGFPQLDQRTFSIKRIFVISPAESSSVHLVAITSTGIRLYFTHHRRSYGFYMAPSPSAAPSGLELLHVRPPPQSTQPNQDSIKNINSSDSIYYGHGLYLAASANSDEFDNLLCAGQDVGTAGLTIPAQPPAAAPTLTTTTAANVRPSLVEAASNLILEGRTWAIDEESSMLASANKLPQAMRKGLQGKEQVAMSELTVQTAYLPRRFLVLTNMGLSVIAKQRPVDILRNILESSSTSSRDQEIVSFFNNFGKDQSCAMALAIAAGNPVALSMGEDLYPAGSNTATEPTPPATLSADITQSARRLFYDFGGKPVSIDRGYPAAATSMNLDSLTTNTEILFSGRHNGLVLYLSRLLRPIWKEKVSKLSPVNTNLRRQVSNISDSLLSSVQRNIADLQVFLKSNQQLFATTAGDPRDRSDQPAWKAEHGSLVGIDHLITQCIEGISFILLLIDYHLPETLANCEQNLQEQFLALTYVDLLTTNHGREVARNIVNEVINQQISKQISIDAISEVLQQRCGSFCSADDVLLYKAIENVRKAHETRDKSERGTILKESLRLFVKAAKNLSFEKLKEVTTEYRLLEFASGAIDLALICAREWDVNESGLQFWNEGRSLYLQPNNQLEVPIDVHNDTRVHAYRRRQSCYECIFEILAEANTKVDQAVSQHGRVDEMEQYRRNAFRRAIESDDVVFHSCLYDWLVAQGLTDLLLDIQSPYLEQHLIRDPLTLEKCELLWQFYVRRSRFYDAGRVLASLADSTEFPLSLSRRLEYLSLALSNAKSQRQPASASDIGDVEFMTNLEEKIEVAQVQVEIYRAVKEHTEVTPEARQNMLQMLEQRLFNVSELFREFAEPLALLEIQLLIFHIADFNDANLIAQTWEVLVEHTHYVNEALPVDERSDAVAGVVYALARRFYPSKISFPLDTVINILERYSYEHGVKKAGWVLTTLNDAGVPYAAIYDVVDTMFEAKIPPWQTQNAVAFLVSDITVMIEAWLRSHSLNYGSTATALPVRKVDESISEYIATLASAPYANITTPVDVKSVREQLAQLQQFLRSKF</sequence>
<organism evidence="8 9">
    <name type="scientific">Wallemia hederae</name>
    <dbReference type="NCBI Taxonomy" id="1540922"/>
    <lineage>
        <taxon>Eukaryota</taxon>
        <taxon>Fungi</taxon>
        <taxon>Dikarya</taxon>
        <taxon>Basidiomycota</taxon>
        <taxon>Wallemiomycotina</taxon>
        <taxon>Wallemiomycetes</taxon>
        <taxon>Wallemiales</taxon>
        <taxon>Wallemiaceae</taxon>
        <taxon>Wallemia</taxon>
    </lineage>
</organism>
<keyword evidence="4" id="KW-0539">Nucleus</keyword>
<keyword evidence="9" id="KW-1185">Reference proteome</keyword>
<evidence type="ECO:0000256" key="4">
    <source>
        <dbReference type="ARBA" id="ARBA00023242"/>
    </source>
</evidence>
<evidence type="ECO:0000313" key="9">
    <source>
        <dbReference type="Proteomes" id="UP000310189"/>
    </source>
</evidence>
<dbReference type="GO" id="GO:0036228">
    <property type="term" value="P:protein localization to nuclear inner membrane"/>
    <property type="evidence" value="ECO:0007669"/>
    <property type="project" value="TreeGrafter"/>
</dbReference>
<dbReference type="InterPro" id="IPR042538">
    <property type="entry name" value="Nucleoporin_Nup155_C_3"/>
</dbReference>
<evidence type="ECO:0000256" key="3">
    <source>
        <dbReference type="ARBA" id="ARBA00022448"/>
    </source>
</evidence>
<evidence type="ECO:0000256" key="5">
    <source>
        <dbReference type="SAM" id="MobiDB-lite"/>
    </source>
</evidence>
<evidence type="ECO:0000256" key="1">
    <source>
        <dbReference type="ARBA" id="ARBA00004123"/>
    </source>
</evidence>
<protein>
    <submittedName>
        <fullName evidence="8">Uncharacterized protein</fullName>
    </submittedName>
</protein>
<gene>
    <name evidence="8" type="ORF">E3P99_03299</name>
</gene>